<feature type="non-terminal residue" evidence="1">
    <location>
        <position position="1"/>
    </location>
</feature>
<proteinExistence type="predicted"/>
<gene>
    <name evidence="1" type="ORF">NPIL_528441</name>
</gene>
<protein>
    <submittedName>
        <fullName evidence="1">Uncharacterized protein</fullName>
    </submittedName>
</protein>
<sequence>MVFVLVQKPDVPILRQIKLRNAGAMQKFLLKR</sequence>
<accession>A0A8X6PJI4</accession>
<reference evidence="1" key="1">
    <citation type="submission" date="2020-08" db="EMBL/GenBank/DDBJ databases">
        <title>Multicomponent nature underlies the extraordinary mechanical properties of spider dragline silk.</title>
        <authorList>
            <person name="Kono N."/>
            <person name="Nakamura H."/>
            <person name="Mori M."/>
            <person name="Yoshida Y."/>
            <person name="Ohtoshi R."/>
            <person name="Malay A.D."/>
            <person name="Moran D.A.P."/>
            <person name="Tomita M."/>
            <person name="Numata K."/>
            <person name="Arakawa K."/>
        </authorList>
    </citation>
    <scope>NUCLEOTIDE SEQUENCE</scope>
</reference>
<evidence type="ECO:0000313" key="2">
    <source>
        <dbReference type="Proteomes" id="UP000887013"/>
    </source>
</evidence>
<keyword evidence="2" id="KW-1185">Reference proteome</keyword>
<dbReference type="AlphaFoldDB" id="A0A8X6PJI4"/>
<comment type="caution">
    <text evidence="1">The sequence shown here is derived from an EMBL/GenBank/DDBJ whole genome shotgun (WGS) entry which is preliminary data.</text>
</comment>
<organism evidence="1 2">
    <name type="scientific">Nephila pilipes</name>
    <name type="common">Giant wood spider</name>
    <name type="synonym">Nephila maculata</name>
    <dbReference type="NCBI Taxonomy" id="299642"/>
    <lineage>
        <taxon>Eukaryota</taxon>
        <taxon>Metazoa</taxon>
        <taxon>Ecdysozoa</taxon>
        <taxon>Arthropoda</taxon>
        <taxon>Chelicerata</taxon>
        <taxon>Arachnida</taxon>
        <taxon>Araneae</taxon>
        <taxon>Araneomorphae</taxon>
        <taxon>Entelegynae</taxon>
        <taxon>Araneoidea</taxon>
        <taxon>Nephilidae</taxon>
        <taxon>Nephila</taxon>
    </lineage>
</organism>
<name>A0A8X6PJI4_NEPPI</name>
<dbReference type="EMBL" id="BMAW01021735">
    <property type="protein sequence ID" value="GFT74503.1"/>
    <property type="molecule type" value="Genomic_DNA"/>
</dbReference>
<dbReference type="Proteomes" id="UP000887013">
    <property type="component" value="Unassembled WGS sequence"/>
</dbReference>
<evidence type="ECO:0000313" key="1">
    <source>
        <dbReference type="EMBL" id="GFT74503.1"/>
    </source>
</evidence>